<evidence type="ECO:0000256" key="2">
    <source>
        <dbReference type="ARBA" id="ARBA00022741"/>
    </source>
</evidence>
<accession>A0AAD5SKA4</accession>
<evidence type="ECO:0000256" key="3">
    <source>
        <dbReference type="ARBA" id="ARBA00022840"/>
    </source>
</evidence>
<reference evidence="8" key="1">
    <citation type="submission" date="2020-05" db="EMBL/GenBank/DDBJ databases">
        <title>Phylogenomic resolution of chytrid fungi.</title>
        <authorList>
            <person name="Stajich J.E."/>
            <person name="Amses K."/>
            <person name="Simmons R."/>
            <person name="Seto K."/>
            <person name="Myers J."/>
            <person name="Bonds A."/>
            <person name="Quandt C.A."/>
            <person name="Barry K."/>
            <person name="Liu P."/>
            <person name="Grigoriev I."/>
            <person name="Longcore J.E."/>
            <person name="James T.Y."/>
        </authorList>
    </citation>
    <scope>NUCLEOTIDE SEQUENCE</scope>
    <source>
        <strain evidence="8">JEL0318</strain>
    </source>
</reference>
<keyword evidence="1" id="KW-0493">Microtubule</keyword>
<sequence length="400" mass="45019">MCVEALRENQKKQAKRLVVPWRESRLTQLLQPYFEHGQARFLVHVNPDIMQAKVTAKVLRFAQTAGALHMAKAKGKSGQESEISEKAALQIRVHELEQELAESLRQAEDQEWEIRRDCNEEMQRSLGEAEARWRKRREEEREGLERLMDQKLDLAGREIERLTRLLKQGSVVEQTDSDDEMESVVDEVATPKGNAQRLEETLQMERRTHEEAVKRLENELRTMRETVAHCEKLRKENERLQNEMEDLRKELREQKKRKDVDGIGLREEVENDISSGVANPMAVEPIVGSDGDEVDFSVAPGEVCGLGPLKKGGKGKGAKSGKADVGFMFGGGGDGGDDSGGWFKPLKSGKVGVGGDAKAKKRRALGKSQLRLNASRFQDTFDAVDSDEWYVSQQAKKPTG</sequence>
<keyword evidence="6" id="KW-0175">Coiled coil</keyword>
<evidence type="ECO:0000256" key="6">
    <source>
        <dbReference type="SAM" id="Coils"/>
    </source>
</evidence>
<feature type="coiled-coil region" evidence="6">
    <location>
        <begin position="79"/>
        <end position="113"/>
    </location>
</feature>
<comment type="caution">
    <text evidence="8">The sequence shown here is derived from an EMBL/GenBank/DDBJ whole genome shotgun (WGS) entry which is preliminary data.</text>
</comment>
<protein>
    <recommendedName>
        <fullName evidence="7">Kinesin motor domain-containing protein</fullName>
    </recommendedName>
</protein>
<dbReference type="Proteomes" id="UP001212841">
    <property type="component" value="Unassembled WGS sequence"/>
</dbReference>
<dbReference type="SUPFAM" id="SSF52540">
    <property type="entry name" value="P-loop containing nucleoside triphosphate hydrolases"/>
    <property type="match status" value="1"/>
</dbReference>
<proteinExistence type="inferred from homology"/>
<dbReference type="GO" id="GO:0016887">
    <property type="term" value="F:ATP hydrolysis activity"/>
    <property type="evidence" value="ECO:0007669"/>
    <property type="project" value="TreeGrafter"/>
</dbReference>
<evidence type="ECO:0000313" key="8">
    <source>
        <dbReference type="EMBL" id="KAJ3056535.1"/>
    </source>
</evidence>
<evidence type="ECO:0000259" key="7">
    <source>
        <dbReference type="PROSITE" id="PS50067"/>
    </source>
</evidence>
<name>A0AAD5SKA4_9FUNG</name>
<comment type="caution">
    <text evidence="5">Lacks conserved residue(s) required for the propagation of feature annotation.</text>
</comment>
<organism evidence="8 9">
    <name type="scientific">Rhizophlyctis rosea</name>
    <dbReference type="NCBI Taxonomy" id="64517"/>
    <lineage>
        <taxon>Eukaryota</taxon>
        <taxon>Fungi</taxon>
        <taxon>Fungi incertae sedis</taxon>
        <taxon>Chytridiomycota</taxon>
        <taxon>Chytridiomycota incertae sedis</taxon>
        <taxon>Chytridiomycetes</taxon>
        <taxon>Rhizophlyctidales</taxon>
        <taxon>Rhizophlyctidaceae</taxon>
        <taxon>Rhizophlyctis</taxon>
    </lineage>
</organism>
<dbReference type="Pfam" id="PF00225">
    <property type="entry name" value="Kinesin"/>
    <property type="match status" value="1"/>
</dbReference>
<dbReference type="GO" id="GO:0008017">
    <property type="term" value="F:microtubule binding"/>
    <property type="evidence" value="ECO:0007669"/>
    <property type="project" value="InterPro"/>
</dbReference>
<comment type="similarity">
    <text evidence="5">Belongs to the TRAFAC class myosin-kinesin ATPase superfamily. Kinesin family.</text>
</comment>
<dbReference type="PROSITE" id="PS50067">
    <property type="entry name" value="KINESIN_MOTOR_2"/>
    <property type="match status" value="1"/>
</dbReference>
<dbReference type="PANTHER" id="PTHR24115">
    <property type="entry name" value="KINESIN-RELATED"/>
    <property type="match status" value="1"/>
</dbReference>
<dbReference type="GO" id="GO:0005524">
    <property type="term" value="F:ATP binding"/>
    <property type="evidence" value="ECO:0007669"/>
    <property type="project" value="UniProtKB-KW"/>
</dbReference>
<feature type="domain" description="Kinesin motor" evidence="7">
    <location>
        <begin position="1"/>
        <end position="68"/>
    </location>
</feature>
<gene>
    <name evidence="8" type="ORF">HK097_006168</name>
</gene>
<evidence type="ECO:0000256" key="4">
    <source>
        <dbReference type="ARBA" id="ARBA00023175"/>
    </source>
</evidence>
<keyword evidence="2" id="KW-0547">Nucleotide-binding</keyword>
<keyword evidence="4" id="KW-0505">Motor protein</keyword>
<dbReference type="InterPro" id="IPR027640">
    <property type="entry name" value="Kinesin-like_fam"/>
</dbReference>
<dbReference type="InterPro" id="IPR027417">
    <property type="entry name" value="P-loop_NTPase"/>
</dbReference>
<dbReference type="Gene3D" id="1.20.58.1980">
    <property type="match status" value="1"/>
</dbReference>
<evidence type="ECO:0000256" key="1">
    <source>
        <dbReference type="ARBA" id="ARBA00022701"/>
    </source>
</evidence>
<evidence type="ECO:0000313" key="9">
    <source>
        <dbReference type="Proteomes" id="UP001212841"/>
    </source>
</evidence>
<dbReference type="AlphaFoldDB" id="A0AAD5SKA4"/>
<keyword evidence="3" id="KW-0067">ATP-binding</keyword>
<dbReference type="GO" id="GO:0005874">
    <property type="term" value="C:microtubule"/>
    <property type="evidence" value="ECO:0007669"/>
    <property type="project" value="UniProtKB-KW"/>
</dbReference>
<feature type="coiled-coil region" evidence="6">
    <location>
        <begin position="195"/>
        <end position="261"/>
    </location>
</feature>
<dbReference type="GO" id="GO:0007018">
    <property type="term" value="P:microtubule-based movement"/>
    <property type="evidence" value="ECO:0007669"/>
    <property type="project" value="InterPro"/>
</dbReference>
<dbReference type="GO" id="GO:0003777">
    <property type="term" value="F:microtubule motor activity"/>
    <property type="evidence" value="ECO:0007669"/>
    <property type="project" value="InterPro"/>
</dbReference>
<dbReference type="GO" id="GO:0005634">
    <property type="term" value="C:nucleus"/>
    <property type="evidence" value="ECO:0007669"/>
    <property type="project" value="TreeGrafter"/>
</dbReference>
<dbReference type="EMBL" id="JADGJD010000029">
    <property type="protein sequence ID" value="KAJ3056535.1"/>
    <property type="molecule type" value="Genomic_DNA"/>
</dbReference>
<dbReference type="InterPro" id="IPR001752">
    <property type="entry name" value="Kinesin_motor_dom"/>
</dbReference>
<dbReference type="GO" id="GO:0005871">
    <property type="term" value="C:kinesin complex"/>
    <property type="evidence" value="ECO:0007669"/>
    <property type="project" value="TreeGrafter"/>
</dbReference>
<dbReference type="PANTHER" id="PTHR24115:SF1008">
    <property type="entry name" value="KINESIN-LIKE PROTEIN SUBITO"/>
    <property type="match status" value="1"/>
</dbReference>
<evidence type="ECO:0000256" key="5">
    <source>
        <dbReference type="PROSITE-ProRule" id="PRU00283"/>
    </source>
</evidence>
<keyword evidence="9" id="KW-1185">Reference proteome</keyword>